<dbReference type="InterPro" id="IPR025714">
    <property type="entry name" value="Methyltranfer_dom"/>
</dbReference>
<accession>A0A1I8Q3N7</accession>
<gene>
    <name evidence="2" type="primary">106080796</name>
</gene>
<sequence>MEQQINAQIKLDNSLKIIREYDWLINAYVLDFYVDKHWDKLPHAWRKHFENMPPEQMCFLLEDNDDKSQATATKVNSVWPLSLLALKAAFQWLCIGRRRTKKDILPRSHLLDHPKLKHIFNKGVKPKKRHELDSMAALCKHICQDTPVDFIVDFGAGLGHLARTLGYAYNIKICCLEMQTKLNKQAYAMDDHMDKLQRKYADEICCQKPEHVDLCLTADMEAKEFLHTIETKLGLANSSYRFGIIGLHPCGDLGAILMRMFLKCKQAKILNFVGCCYMKLTTNDDSVVPKQTYGYPMSAFLRKNISFSKLSYEAREISCHAIELYRERLSLKDYEYLKVHSYRAATERVIRQYYPELRHTRMNNVRHIPGMSFEDYFYKAVKGLPCEQLSPSHLCTSTTESDLRNWKNIVIFYTLRLFFAPLIESVLLYDRMLYLMENDCKVDINAIFDPRLSPRNHITTATKTR</sequence>
<feature type="domain" description="Methyltransferase" evidence="1">
    <location>
        <begin position="127"/>
        <end position="282"/>
    </location>
</feature>
<dbReference type="STRING" id="35570.A0A1I8Q3N7"/>
<dbReference type="OrthoDB" id="5875367at2759"/>
<dbReference type="Proteomes" id="UP000095300">
    <property type="component" value="Unassembled WGS sequence"/>
</dbReference>
<dbReference type="VEuPathDB" id="VectorBase:SCAU013595"/>
<name>A0A1I8Q3N7_STOCA</name>
<evidence type="ECO:0000259" key="1">
    <source>
        <dbReference type="Pfam" id="PF13679"/>
    </source>
</evidence>
<protein>
    <recommendedName>
        <fullName evidence="1">Methyltransferase domain-containing protein</fullName>
    </recommendedName>
</protein>
<proteinExistence type="predicted"/>
<evidence type="ECO:0000313" key="2">
    <source>
        <dbReference type="EnsemblMetazoa" id="SCAU013595-PA"/>
    </source>
</evidence>
<dbReference type="AlphaFoldDB" id="A0A1I8Q3N7"/>
<organism evidence="2 3">
    <name type="scientific">Stomoxys calcitrans</name>
    <name type="common">Stable fly</name>
    <name type="synonym">Conops calcitrans</name>
    <dbReference type="NCBI Taxonomy" id="35570"/>
    <lineage>
        <taxon>Eukaryota</taxon>
        <taxon>Metazoa</taxon>
        <taxon>Ecdysozoa</taxon>
        <taxon>Arthropoda</taxon>
        <taxon>Hexapoda</taxon>
        <taxon>Insecta</taxon>
        <taxon>Pterygota</taxon>
        <taxon>Neoptera</taxon>
        <taxon>Endopterygota</taxon>
        <taxon>Diptera</taxon>
        <taxon>Brachycera</taxon>
        <taxon>Muscomorpha</taxon>
        <taxon>Muscoidea</taxon>
        <taxon>Muscidae</taxon>
        <taxon>Stomoxys</taxon>
    </lineage>
</organism>
<evidence type="ECO:0000313" key="3">
    <source>
        <dbReference type="Proteomes" id="UP000095300"/>
    </source>
</evidence>
<dbReference type="PANTHER" id="PTHR12496">
    <property type="entry name" value="CGI-41 METHYLTRANSFERASE"/>
    <property type="match status" value="1"/>
</dbReference>
<dbReference type="KEGG" id="scac:106080796"/>
<dbReference type="EnsemblMetazoa" id="SCAU013595-RA">
    <property type="protein sequence ID" value="SCAU013595-PA"/>
    <property type="gene ID" value="SCAU013595"/>
</dbReference>
<dbReference type="Pfam" id="PF13679">
    <property type="entry name" value="Methyltransf_32"/>
    <property type="match status" value="1"/>
</dbReference>
<reference evidence="2" key="1">
    <citation type="submission" date="2020-05" db="UniProtKB">
        <authorList>
            <consortium name="EnsemblMetazoa"/>
        </authorList>
    </citation>
    <scope>IDENTIFICATION</scope>
    <source>
        <strain evidence="2">USDA</strain>
    </source>
</reference>
<dbReference type="PANTHER" id="PTHR12496:SF2">
    <property type="entry name" value="METHYLTRANSFERASE-LIKE PROTEIN 25B"/>
    <property type="match status" value="1"/>
</dbReference>
<keyword evidence="3" id="KW-1185">Reference proteome</keyword>
<dbReference type="InterPro" id="IPR052220">
    <property type="entry name" value="METTL25"/>
</dbReference>